<comment type="caution">
    <text evidence="3">The sequence shown here is derived from an EMBL/GenBank/DDBJ whole genome shotgun (WGS) entry which is preliminary data.</text>
</comment>
<accession>A0A4U0RTF6</accession>
<feature type="compositionally biased region" description="Low complexity" evidence="1">
    <location>
        <begin position="621"/>
        <end position="642"/>
    </location>
</feature>
<reference evidence="3 4" key="1">
    <citation type="submission" date="2019-04" db="EMBL/GenBank/DDBJ databases">
        <title>Streptomyces oryziradicis sp. nov., a novel actinomycete isolated from rhizosphere soil of rice (Oryza sativa L.).</title>
        <authorList>
            <person name="Li C."/>
        </authorList>
    </citation>
    <scope>NUCLEOTIDE SEQUENCE [LARGE SCALE GENOMIC DNA]</scope>
    <source>
        <strain evidence="3 4">NEAU-C40</strain>
    </source>
</reference>
<proteinExistence type="predicted"/>
<name>A0A4U0RTF6_9ACTN</name>
<dbReference type="InterPro" id="IPR036397">
    <property type="entry name" value="RNaseH_sf"/>
</dbReference>
<dbReference type="OrthoDB" id="52928at2"/>
<feature type="region of interest" description="Disordered" evidence="1">
    <location>
        <begin position="621"/>
        <end position="716"/>
    </location>
</feature>
<keyword evidence="4" id="KW-1185">Reference proteome</keyword>
<dbReference type="GO" id="GO:0003676">
    <property type="term" value="F:nucleic acid binding"/>
    <property type="evidence" value="ECO:0007669"/>
    <property type="project" value="InterPro"/>
</dbReference>
<dbReference type="InterPro" id="IPR012337">
    <property type="entry name" value="RNaseH-like_sf"/>
</dbReference>
<organism evidence="3 4">
    <name type="scientific">Actinacidiphila oryziradicis</name>
    <dbReference type="NCBI Taxonomy" id="2571141"/>
    <lineage>
        <taxon>Bacteria</taxon>
        <taxon>Bacillati</taxon>
        <taxon>Actinomycetota</taxon>
        <taxon>Actinomycetes</taxon>
        <taxon>Kitasatosporales</taxon>
        <taxon>Streptomycetaceae</taxon>
        <taxon>Actinacidiphila</taxon>
    </lineage>
</organism>
<evidence type="ECO:0000313" key="3">
    <source>
        <dbReference type="EMBL" id="TJZ99431.1"/>
    </source>
</evidence>
<dbReference type="GO" id="GO:0015074">
    <property type="term" value="P:DNA integration"/>
    <property type="evidence" value="ECO:0007669"/>
    <property type="project" value="InterPro"/>
</dbReference>
<dbReference type="InterPro" id="IPR001584">
    <property type="entry name" value="Integrase_cat-core"/>
</dbReference>
<dbReference type="Pfam" id="PF09299">
    <property type="entry name" value="Mu-transpos_C"/>
    <property type="match status" value="1"/>
</dbReference>
<dbReference type="InterPro" id="IPR015378">
    <property type="entry name" value="Transposase-like_Mu_C"/>
</dbReference>
<dbReference type="RefSeq" id="WP_136729953.1">
    <property type="nucleotide sequence ID" value="NZ_SUMC01000106.1"/>
</dbReference>
<dbReference type="EMBL" id="SUMC01000106">
    <property type="protein sequence ID" value="TJZ99431.1"/>
    <property type="molecule type" value="Genomic_DNA"/>
</dbReference>
<evidence type="ECO:0000259" key="2">
    <source>
        <dbReference type="PROSITE" id="PS50994"/>
    </source>
</evidence>
<dbReference type="PROSITE" id="PS50994">
    <property type="entry name" value="INTEGRASE"/>
    <property type="match status" value="1"/>
</dbReference>
<evidence type="ECO:0000256" key="1">
    <source>
        <dbReference type="SAM" id="MobiDB-lite"/>
    </source>
</evidence>
<sequence length="732" mass="79267">MSKASGKPGGRKVEPGAHVVFEGRTWQVAALVGATVRLVDQEGTTASVLPAYLFADPGFEVAGVQAPASAPQWGLFETVPVKERERALAWQRHIREVETGLPAGPGSGGVPRPQYDPEQRTLAEREQAKAEEMTALGWAKVSRPTVHRMRSRYRAQGLWGLVDGRTQRSSSPTGRTDERVVAAVLEALRRQRGRSRGTLRGLRELTGQILHDTYGAKVKLPPVSTFNRLVNALADPLERPGSPARTATTAARPFTPTVALRPGEMVQVDTTRLDVMAVLDDGSLGRPEMTIALDVASRSILAAVLRPEGTKSVDAALLLAEMAVPHPARDGWPKALSMAHAAVPYERLLSLDERLAGAAARPVVVPETIVVDRGHVFVSEAFVAACETLGVSVQPAPPRQPTAKGAVERTFGAINTLLCQHIAGYTGSNVTRRGPGVAGEACWTVAQLQDLLDEWITAWQNRPHEGLRHPVLPKTALTPNEMWGALLAVSGYVPLPLSGRDYLELLPVRWQAITDRGIRINYRTYDAPVLNEHRGRPSATASRGGKWEVHHNPHDARQVWLRLPDGELTELPWIHRDHVHRPFNERTWRHIQATVEQRADREQHEADLADALDQLLRRARPAPAANTGAAAAGNTASRVRAPAAPPATVPSTKAAGAEGRAPMTEGGLQAPGAHEAVSAQAEWGAGDSLDDLEHAVGPTDGIEDRDSAPYSELTPDQGTFVLYDAYQEAEQW</sequence>
<gene>
    <name evidence="3" type="ORF">FCI23_45745</name>
</gene>
<dbReference type="AlphaFoldDB" id="A0A4U0RTF6"/>
<dbReference type="Proteomes" id="UP000305778">
    <property type="component" value="Unassembled WGS sequence"/>
</dbReference>
<protein>
    <submittedName>
        <fullName evidence="3">Transposase</fullName>
    </submittedName>
</protein>
<dbReference type="Gene3D" id="3.30.420.10">
    <property type="entry name" value="Ribonuclease H-like superfamily/Ribonuclease H"/>
    <property type="match status" value="1"/>
</dbReference>
<feature type="domain" description="Integrase catalytic" evidence="2">
    <location>
        <begin position="258"/>
        <end position="487"/>
    </location>
</feature>
<evidence type="ECO:0000313" key="4">
    <source>
        <dbReference type="Proteomes" id="UP000305778"/>
    </source>
</evidence>
<dbReference type="SUPFAM" id="SSF53098">
    <property type="entry name" value="Ribonuclease H-like"/>
    <property type="match status" value="1"/>
</dbReference>